<accession>A0ABQ7DUN8</accession>
<dbReference type="InterPro" id="IPR036397">
    <property type="entry name" value="RNaseH_sf"/>
</dbReference>
<keyword evidence="4" id="KW-1185">Reference proteome</keyword>
<feature type="region of interest" description="Disordered" evidence="1">
    <location>
        <begin position="14"/>
        <end position="38"/>
    </location>
</feature>
<proteinExistence type="predicted"/>
<dbReference type="InterPro" id="IPR012337">
    <property type="entry name" value="RNaseH-like_sf"/>
</dbReference>
<dbReference type="Pfam" id="PF13456">
    <property type="entry name" value="RVT_3"/>
    <property type="match status" value="1"/>
</dbReference>
<gene>
    <name evidence="3" type="ORF">DY000_02033351</name>
</gene>
<evidence type="ECO:0000313" key="3">
    <source>
        <dbReference type="EMBL" id="KAF3581349.1"/>
    </source>
</evidence>
<feature type="domain" description="RNase H type-1" evidence="2">
    <location>
        <begin position="86"/>
        <end position="205"/>
    </location>
</feature>
<evidence type="ECO:0000313" key="4">
    <source>
        <dbReference type="Proteomes" id="UP000266723"/>
    </source>
</evidence>
<dbReference type="InterPro" id="IPR002156">
    <property type="entry name" value="RNaseH_domain"/>
</dbReference>
<dbReference type="PANTHER" id="PTHR47074">
    <property type="entry name" value="BNAC02G40300D PROTEIN"/>
    <property type="match status" value="1"/>
</dbReference>
<dbReference type="PANTHER" id="PTHR47074:SF49">
    <property type="entry name" value="POLYNUCLEOTIDYL TRANSFERASE, RIBONUCLEASE H-LIKE SUPERFAMILY PROTEIN"/>
    <property type="match status" value="1"/>
</dbReference>
<sequence length="222" mass="23298">MVATMVEEVMVVKDHTIHNGGSGSKNSGDDGKNGGSADEVLGKALKHAREWQNSNLTTSPHSVSRKDCSASVPQSQPRENEFLCFSDAAWNSATSAGGLGWTCSNSAGATLLQGSSPCPIVASMLVAEALALKAVIKAAISLNIKDLVCHSDSKGLINLITGNTSVIALQGILHDISVLSNSMSSISFKFVPRRCNTIADRLAKEVLFSVSNSSLERENLVA</sequence>
<name>A0ABQ7DUN8_BRACR</name>
<organism evidence="3 4">
    <name type="scientific">Brassica cretica</name>
    <name type="common">Mustard</name>
    <dbReference type="NCBI Taxonomy" id="69181"/>
    <lineage>
        <taxon>Eukaryota</taxon>
        <taxon>Viridiplantae</taxon>
        <taxon>Streptophyta</taxon>
        <taxon>Embryophyta</taxon>
        <taxon>Tracheophyta</taxon>
        <taxon>Spermatophyta</taxon>
        <taxon>Magnoliopsida</taxon>
        <taxon>eudicotyledons</taxon>
        <taxon>Gunneridae</taxon>
        <taxon>Pentapetalae</taxon>
        <taxon>rosids</taxon>
        <taxon>malvids</taxon>
        <taxon>Brassicales</taxon>
        <taxon>Brassicaceae</taxon>
        <taxon>Brassiceae</taxon>
        <taxon>Brassica</taxon>
    </lineage>
</organism>
<evidence type="ECO:0000259" key="2">
    <source>
        <dbReference type="Pfam" id="PF13456"/>
    </source>
</evidence>
<dbReference type="EMBL" id="QGKV02000649">
    <property type="protein sequence ID" value="KAF3581349.1"/>
    <property type="molecule type" value="Genomic_DNA"/>
</dbReference>
<protein>
    <recommendedName>
        <fullName evidence="2">RNase H type-1 domain-containing protein</fullName>
    </recommendedName>
</protein>
<reference evidence="3 4" key="1">
    <citation type="journal article" date="2020" name="BMC Genomics">
        <title>Intraspecific diversification of the crop wild relative Brassica cretica Lam. using demographic model selection.</title>
        <authorList>
            <person name="Kioukis A."/>
            <person name="Michalopoulou V.A."/>
            <person name="Briers L."/>
            <person name="Pirintsos S."/>
            <person name="Studholme D.J."/>
            <person name="Pavlidis P."/>
            <person name="Sarris P.F."/>
        </authorList>
    </citation>
    <scope>NUCLEOTIDE SEQUENCE [LARGE SCALE GENOMIC DNA]</scope>
    <source>
        <strain evidence="4">cv. PFS-1207/04</strain>
    </source>
</reference>
<evidence type="ECO:0000256" key="1">
    <source>
        <dbReference type="SAM" id="MobiDB-lite"/>
    </source>
</evidence>
<dbReference type="Proteomes" id="UP000266723">
    <property type="component" value="Unassembled WGS sequence"/>
</dbReference>
<feature type="region of interest" description="Disordered" evidence="1">
    <location>
        <begin position="54"/>
        <end position="74"/>
    </location>
</feature>
<comment type="caution">
    <text evidence="3">The sequence shown here is derived from an EMBL/GenBank/DDBJ whole genome shotgun (WGS) entry which is preliminary data.</text>
</comment>
<dbReference type="InterPro" id="IPR052929">
    <property type="entry name" value="RNase_H-like_EbsB-rel"/>
</dbReference>
<dbReference type="CDD" id="cd06222">
    <property type="entry name" value="RNase_H_like"/>
    <property type="match status" value="1"/>
</dbReference>
<dbReference type="Gene3D" id="3.30.420.10">
    <property type="entry name" value="Ribonuclease H-like superfamily/Ribonuclease H"/>
    <property type="match status" value="1"/>
</dbReference>
<dbReference type="InterPro" id="IPR044730">
    <property type="entry name" value="RNase_H-like_dom_plant"/>
</dbReference>
<dbReference type="SUPFAM" id="SSF53098">
    <property type="entry name" value="Ribonuclease H-like"/>
    <property type="match status" value="1"/>
</dbReference>